<dbReference type="InterPro" id="IPR036280">
    <property type="entry name" value="Multihaem_cyt_sf"/>
</dbReference>
<keyword evidence="3" id="KW-1185">Reference proteome</keyword>
<keyword evidence="1" id="KW-0732">Signal</keyword>
<dbReference type="SUPFAM" id="SSF48695">
    <property type="entry name" value="Multiheme cytochromes"/>
    <property type="match status" value="1"/>
</dbReference>
<feature type="chain" id="PRO_5022972318" evidence="1">
    <location>
        <begin position="22"/>
        <end position="151"/>
    </location>
</feature>
<organism evidence="2 3">
    <name type="scientific">Piscinibacter aquaticus</name>
    <dbReference type="NCBI Taxonomy" id="392597"/>
    <lineage>
        <taxon>Bacteria</taxon>
        <taxon>Pseudomonadati</taxon>
        <taxon>Pseudomonadota</taxon>
        <taxon>Betaproteobacteria</taxon>
        <taxon>Burkholderiales</taxon>
        <taxon>Sphaerotilaceae</taxon>
        <taxon>Piscinibacter</taxon>
    </lineage>
</organism>
<proteinExistence type="predicted"/>
<evidence type="ECO:0000313" key="2">
    <source>
        <dbReference type="EMBL" id="TXC67276.1"/>
    </source>
</evidence>
<accession>A0A5C6U5W7</accession>
<dbReference type="AlphaFoldDB" id="A0A5C6U5W7"/>
<protein>
    <submittedName>
        <fullName evidence="2">Cytochrome C</fullName>
    </submittedName>
</protein>
<feature type="signal peptide" evidence="1">
    <location>
        <begin position="1"/>
        <end position="21"/>
    </location>
</feature>
<reference evidence="2 3" key="1">
    <citation type="submission" date="2019-08" db="EMBL/GenBank/DDBJ databases">
        <authorList>
            <person name="Khan S.A."/>
            <person name="Jeon C.O."/>
            <person name="Jeong S.E."/>
        </authorList>
    </citation>
    <scope>NUCLEOTIDE SEQUENCE [LARGE SCALE GENOMIC DNA]</scope>
    <source>
        <strain evidence="3">IMCC1728</strain>
    </source>
</reference>
<evidence type="ECO:0000256" key="1">
    <source>
        <dbReference type="SAM" id="SignalP"/>
    </source>
</evidence>
<dbReference type="EMBL" id="VOPW01000001">
    <property type="protein sequence ID" value="TXC67276.1"/>
    <property type="molecule type" value="Genomic_DNA"/>
</dbReference>
<dbReference type="InterPro" id="IPR018588">
    <property type="entry name" value="Dihaem_cytochrome-c"/>
</dbReference>
<evidence type="ECO:0000313" key="3">
    <source>
        <dbReference type="Proteomes" id="UP000321832"/>
    </source>
</evidence>
<sequence length="151" mass="16479">MTTLRIALLAPLALVATLAQAGDDRFTLSPAYVQECGACHTPYPPALLPKESWQRLMGSLDKHYGTDATLDAAAQKSIGDWLLAHAGSGKRVRGVPPDDRITRGDWFVREHREVPKAAWSRPAIKSASNCSACHRGANEGDYDEDRVSIPR</sequence>
<dbReference type="Pfam" id="PF09626">
    <property type="entry name" value="DHC"/>
    <property type="match status" value="1"/>
</dbReference>
<comment type="caution">
    <text evidence="2">The sequence shown here is derived from an EMBL/GenBank/DDBJ whole genome shotgun (WGS) entry which is preliminary data.</text>
</comment>
<gene>
    <name evidence="2" type="ORF">FSC37_20995</name>
</gene>
<name>A0A5C6U5W7_9BURK</name>
<dbReference type="Proteomes" id="UP000321832">
    <property type="component" value="Unassembled WGS sequence"/>
</dbReference>